<dbReference type="Gene3D" id="1.10.286.20">
    <property type="match status" value="1"/>
</dbReference>
<dbReference type="EMBL" id="JAGSPM010000009">
    <property type="protein sequence ID" value="MBR7747768.1"/>
    <property type="molecule type" value="Genomic_DNA"/>
</dbReference>
<dbReference type="GO" id="GO:0006354">
    <property type="term" value="P:DNA-templated transcription elongation"/>
    <property type="evidence" value="ECO:0007669"/>
    <property type="project" value="TreeGrafter"/>
</dbReference>
<dbReference type="PANTHER" id="PTHR30437:SF5">
    <property type="entry name" value="REGULATOR OF NUCLEOSIDE DIPHOSPHATE KINASE"/>
    <property type="match status" value="1"/>
</dbReference>
<dbReference type="Pfam" id="PF01272">
    <property type="entry name" value="GreA_GreB"/>
    <property type="match status" value="1"/>
</dbReference>
<evidence type="ECO:0000313" key="3">
    <source>
        <dbReference type="EMBL" id="MBR7747768.1"/>
    </source>
</evidence>
<dbReference type="AlphaFoldDB" id="A0A941DHL0"/>
<evidence type="ECO:0000259" key="2">
    <source>
        <dbReference type="Pfam" id="PF14760"/>
    </source>
</evidence>
<dbReference type="InterPro" id="IPR029462">
    <property type="entry name" value="Rnk_N"/>
</dbReference>
<dbReference type="InterPro" id="IPR036953">
    <property type="entry name" value="GreA/GreB_C_sf"/>
</dbReference>
<dbReference type="Gene3D" id="3.10.50.30">
    <property type="entry name" value="Transcription elongation factor, GreA/GreB, C-terminal domain"/>
    <property type="match status" value="1"/>
</dbReference>
<accession>A0A941DHL0</accession>
<dbReference type="NCBIfam" id="NF004396">
    <property type="entry name" value="PRK05753.1"/>
    <property type="match status" value="1"/>
</dbReference>
<evidence type="ECO:0000259" key="1">
    <source>
        <dbReference type="Pfam" id="PF01272"/>
    </source>
</evidence>
<protein>
    <submittedName>
        <fullName evidence="3">Nucleoside diphosphate kinase regulator</fullName>
    </submittedName>
</protein>
<evidence type="ECO:0000313" key="4">
    <source>
        <dbReference type="Proteomes" id="UP000680158"/>
    </source>
</evidence>
<dbReference type="Pfam" id="PF14760">
    <property type="entry name" value="Rnk_N"/>
    <property type="match status" value="1"/>
</dbReference>
<dbReference type="GO" id="GO:0003677">
    <property type="term" value="F:DNA binding"/>
    <property type="evidence" value="ECO:0007669"/>
    <property type="project" value="InterPro"/>
</dbReference>
<organism evidence="3 4">
    <name type="scientific">Undibacterium baiyunense</name>
    <dbReference type="NCBI Taxonomy" id="2828731"/>
    <lineage>
        <taxon>Bacteria</taxon>
        <taxon>Pseudomonadati</taxon>
        <taxon>Pseudomonadota</taxon>
        <taxon>Betaproteobacteria</taxon>
        <taxon>Burkholderiales</taxon>
        <taxon>Oxalobacteraceae</taxon>
        <taxon>Undibacterium</taxon>
    </lineage>
</organism>
<keyword evidence="3" id="KW-0418">Kinase</keyword>
<name>A0A941DHL0_9BURK</name>
<proteinExistence type="predicted"/>
<keyword evidence="4" id="KW-1185">Reference proteome</keyword>
<dbReference type="InterPro" id="IPR023459">
    <property type="entry name" value="Tscrpt_elong_fac_GreA/B_fam"/>
</dbReference>
<dbReference type="GO" id="GO:0070063">
    <property type="term" value="F:RNA polymerase binding"/>
    <property type="evidence" value="ECO:0007669"/>
    <property type="project" value="InterPro"/>
</dbReference>
<dbReference type="GO" id="GO:0016301">
    <property type="term" value="F:kinase activity"/>
    <property type="evidence" value="ECO:0007669"/>
    <property type="project" value="UniProtKB-KW"/>
</dbReference>
<sequence>MTPQTLSRPKIIVSTLDAERIEQLLYGLPHNAAIKDELEAELLRADVVEPTEIPANVVTMNSTVRFKVASSPEEFELTLVYPKDLDASGKKISILAPIGSALLGLSQGDQIQWPTPDGGVQQVSIQEITYQPERNGEYHR</sequence>
<gene>
    <name evidence="3" type="primary">rnk</name>
    <name evidence="3" type="ORF">KDM92_14380</name>
</gene>
<feature type="domain" description="Regulator of nucleoside diphosphate kinase N-terminal" evidence="2">
    <location>
        <begin position="9"/>
        <end position="48"/>
    </location>
</feature>
<dbReference type="PANTHER" id="PTHR30437">
    <property type="entry name" value="TRANSCRIPTION ELONGATION FACTOR GREA"/>
    <property type="match status" value="1"/>
</dbReference>
<dbReference type="Proteomes" id="UP000680158">
    <property type="component" value="Unassembled WGS sequence"/>
</dbReference>
<dbReference type="InterPro" id="IPR001437">
    <property type="entry name" value="Tscrpt_elong_fac_GreA/B_C"/>
</dbReference>
<keyword evidence="3" id="KW-0808">Transferase</keyword>
<dbReference type="SUPFAM" id="SSF54534">
    <property type="entry name" value="FKBP-like"/>
    <property type="match status" value="1"/>
</dbReference>
<dbReference type="FunFam" id="3.10.50.30:FF:000002">
    <property type="entry name" value="Regulator of nucleoside diphosphate kinase"/>
    <property type="match status" value="1"/>
</dbReference>
<dbReference type="RefSeq" id="WP_212685146.1">
    <property type="nucleotide sequence ID" value="NZ_JAGSPM010000009.1"/>
</dbReference>
<comment type="caution">
    <text evidence="3">The sequence shown here is derived from an EMBL/GenBank/DDBJ whole genome shotgun (WGS) entry which is preliminary data.</text>
</comment>
<feature type="domain" description="Transcription elongation factor GreA/GreB C-terminal" evidence="1">
    <location>
        <begin position="54"/>
        <end position="130"/>
    </location>
</feature>
<reference evidence="3 4" key="1">
    <citation type="submission" date="2021-04" db="EMBL/GenBank/DDBJ databases">
        <title>novel species isolated from subtropical streams in China.</title>
        <authorList>
            <person name="Lu H."/>
        </authorList>
    </citation>
    <scope>NUCLEOTIDE SEQUENCE [LARGE SCALE GENOMIC DNA]</scope>
    <source>
        <strain evidence="3 4">BYS107W</strain>
    </source>
</reference>
<dbReference type="GO" id="GO:0032784">
    <property type="term" value="P:regulation of DNA-templated transcription elongation"/>
    <property type="evidence" value="ECO:0007669"/>
    <property type="project" value="InterPro"/>
</dbReference>